<dbReference type="Gene3D" id="1.20.1250.20">
    <property type="entry name" value="MFS general substrate transporter like domains"/>
    <property type="match status" value="2"/>
</dbReference>
<feature type="transmembrane region" description="Helical" evidence="7">
    <location>
        <begin position="371"/>
        <end position="388"/>
    </location>
</feature>
<feature type="transmembrane region" description="Helical" evidence="7">
    <location>
        <begin position="182"/>
        <end position="202"/>
    </location>
</feature>
<dbReference type="GO" id="GO:0022857">
    <property type="term" value="F:transmembrane transporter activity"/>
    <property type="evidence" value="ECO:0007669"/>
    <property type="project" value="InterPro"/>
</dbReference>
<comment type="caution">
    <text evidence="9">The sequence shown here is derived from an EMBL/GenBank/DDBJ whole genome shotgun (WGS) entry which is preliminary data.</text>
</comment>
<keyword evidence="4 7" id="KW-1133">Transmembrane helix</keyword>
<keyword evidence="5 7" id="KW-0472">Membrane</keyword>
<keyword evidence="2" id="KW-1003">Cell membrane</keyword>
<dbReference type="InterPro" id="IPR036259">
    <property type="entry name" value="MFS_trans_sf"/>
</dbReference>
<dbReference type="GO" id="GO:0006820">
    <property type="term" value="P:monoatomic anion transport"/>
    <property type="evidence" value="ECO:0007669"/>
    <property type="project" value="TreeGrafter"/>
</dbReference>
<evidence type="ECO:0000256" key="1">
    <source>
        <dbReference type="ARBA" id="ARBA00004651"/>
    </source>
</evidence>
<evidence type="ECO:0000313" key="9">
    <source>
        <dbReference type="EMBL" id="TRY68438.1"/>
    </source>
</evidence>
<feature type="domain" description="Major facilitator superfamily (MFS) profile" evidence="8">
    <location>
        <begin position="34"/>
        <end position="440"/>
    </location>
</feature>
<evidence type="ECO:0000259" key="8">
    <source>
        <dbReference type="PROSITE" id="PS50850"/>
    </source>
</evidence>
<name>A0A553NSP6_TIGCA</name>
<feature type="transmembrane region" description="Helical" evidence="7">
    <location>
        <begin position="209"/>
        <end position="230"/>
    </location>
</feature>
<keyword evidence="10" id="KW-1185">Reference proteome</keyword>
<dbReference type="STRING" id="6832.A0A553NSP6"/>
<evidence type="ECO:0000256" key="5">
    <source>
        <dbReference type="ARBA" id="ARBA00023136"/>
    </source>
</evidence>
<evidence type="ECO:0000256" key="7">
    <source>
        <dbReference type="SAM" id="Phobius"/>
    </source>
</evidence>
<dbReference type="AlphaFoldDB" id="A0A553NSP6"/>
<dbReference type="PANTHER" id="PTHR11662">
    <property type="entry name" value="SOLUTE CARRIER FAMILY 17"/>
    <property type="match status" value="1"/>
</dbReference>
<evidence type="ECO:0000313" key="10">
    <source>
        <dbReference type="Proteomes" id="UP000318571"/>
    </source>
</evidence>
<sequence length="440" mass="48220">MSIRRSASFVEPGTGHVTVIEEDLGHPGFANVYAMRVNLSLAIVAMVNQTAVTPPDPPNATNICPIYPTPLNITVPSEDGPFIWDDKAQGNLLAAFYWGYVLLQIPGGRISEKFGGKWVFSIGILGTSLLTILTPFAAKFDYSLFMFVRILEGLFEGVTFPSMHAMLAQWATPTERSRMVSYIYAGSQIGTAVSTPITGLLCQTLGWEYVFYIFGSLGLGWFFLWSLFVYDSPSKHPHISEAERTYIQESIGIRNNQNGVVSAIPYVFNWLMILFACKMADMLATKDVLSSTQIRKTFNSIAAVGFISASLGLSGFASAGYNVNHIDIAPNYAGTLMGITNMCANSMGIITPYFVGFIVDGHEDLSHWRTIFLCSSSIYFLGNVIYLLCGSGEIQAFNDSSGVGRQDRICLLAEESDEDGSQDSEDDDIFFNLFGSVNDV</sequence>
<proteinExistence type="predicted"/>
<organism evidence="9 10">
    <name type="scientific">Tigriopus californicus</name>
    <name type="common">Marine copepod</name>
    <dbReference type="NCBI Taxonomy" id="6832"/>
    <lineage>
        <taxon>Eukaryota</taxon>
        <taxon>Metazoa</taxon>
        <taxon>Ecdysozoa</taxon>
        <taxon>Arthropoda</taxon>
        <taxon>Crustacea</taxon>
        <taxon>Multicrustacea</taxon>
        <taxon>Hexanauplia</taxon>
        <taxon>Copepoda</taxon>
        <taxon>Harpacticoida</taxon>
        <taxon>Harpacticidae</taxon>
        <taxon>Tigriopus</taxon>
    </lineage>
</organism>
<evidence type="ECO:0000256" key="3">
    <source>
        <dbReference type="ARBA" id="ARBA00022692"/>
    </source>
</evidence>
<evidence type="ECO:0000256" key="2">
    <source>
        <dbReference type="ARBA" id="ARBA00022475"/>
    </source>
</evidence>
<protein>
    <recommendedName>
        <fullName evidence="8">Major facilitator superfamily (MFS) profile domain-containing protein</fullName>
    </recommendedName>
</protein>
<dbReference type="InterPro" id="IPR020846">
    <property type="entry name" value="MFS_dom"/>
</dbReference>
<feature type="transmembrane region" description="Helical" evidence="7">
    <location>
        <begin position="259"/>
        <end position="277"/>
    </location>
</feature>
<dbReference type="PROSITE" id="PS50850">
    <property type="entry name" value="MFS"/>
    <property type="match status" value="1"/>
</dbReference>
<gene>
    <name evidence="9" type="ORF">TCAL_01361</name>
</gene>
<dbReference type="Pfam" id="PF07690">
    <property type="entry name" value="MFS_1"/>
    <property type="match status" value="1"/>
</dbReference>
<dbReference type="OMA" id="TAVIMIA"/>
<dbReference type="FunFam" id="1.20.1250.20:FF:000067">
    <property type="entry name" value="sialin isoform X2"/>
    <property type="match status" value="1"/>
</dbReference>
<accession>A0A553NSP6</accession>
<evidence type="ECO:0000256" key="6">
    <source>
        <dbReference type="ARBA" id="ARBA00023180"/>
    </source>
</evidence>
<feature type="transmembrane region" description="Helical" evidence="7">
    <location>
        <begin position="298"/>
        <end position="319"/>
    </location>
</feature>
<dbReference type="SUPFAM" id="SSF103473">
    <property type="entry name" value="MFS general substrate transporter"/>
    <property type="match status" value="1"/>
</dbReference>
<evidence type="ECO:0000256" key="4">
    <source>
        <dbReference type="ARBA" id="ARBA00022989"/>
    </source>
</evidence>
<dbReference type="CDD" id="cd17318">
    <property type="entry name" value="MFS_SLC17"/>
    <property type="match status" value="1"/>
</dbReference>
<feature type="transmembrane region" description="Helical" evidence="7">
    <location>
        <begin position="339"/>
        <end position="359"/>
    </location>
</feature>
<dbReference type="GO" id="GO:0005886">
    <property type="term" value="C:plasma membrane"/>
    <property type="evidence" value="ECO:0007669"/>
    <property type="project" value="UniProtKB-SubCell"/>
</dbReference>
<reference evidence="9 10" key="1">
    <citation type="journal article" date="2018" name="Nat. Ecol. Evol.">
        <title>Genomic signatures of mitonuclear coevolution across populations of Tigriopus californicus.</title>
        <authorList>
            <person name="Barreto F.S."/>
            <person name="Watson E.T."/>
            <person name="Lima T.G."/>
            <person name="Willett C.S."/>
            <person name="Edmands S."/>
            <person name="Li W."/>
            <person name="Burton R.S."/>
        </authorList>
    </citation>
    <scope>NUCLEOTIDE SEQUENCE [LARGE SCALE GENOMIC DNA]</scope>
    <source>
        <strain evidence="9 10">San Diego</strain>
    </source>
</reference>
<dbReference type="PANTHER" id="PTHR11662:SF399">
    <property type="entry name" value="FI19708P1-RELATED"/>
    <property type="match status" value="1"/>
</dbReference>
<dbReference type="InterPro" id="IPR050382">
    <property type="entry name" value="MFS_Na/Anion_cotransporter"/>
</dbReference>
<feature type="transmembrane region" description="Helical" evidence="7">
    <location>
        <begin position="118"/>
        <end position="138"/>
    </location>
</feature>
<dbReference type="InterPro" id="IPR011701">
    <property type="entry name" value="MFS"/>
</dbReference>
<dbReference type="Proteomes" id="UP000318571">
    <property type="component" value="Chromosome 1"/>
</dbReference>
<dbReference type="EMBL" id="VCGU01000010">
    <property type="protein sequence ID" value="TRY68438.1"/>
    <property type="molecule type" value="Genomic_DNA"/>
</dbReference>
<comment type="subcellular location">
    <subcellularLocation>
        <location evidence="1">Cell membrane</location>
        <topology evidence="1">Multi-pass membrane protein</topology>
    </subcellularLocation>
</comment>
<keyword evidence="3 7" id="KW-0812">Transmembrane</keyword>
<keyword evidence="6" id="KW-0325">Glycoprotein</keyword>